<protein>
    <recommendedName>
        <fullName evidence="2">VWFA domain-containing protein</fullName>
    </recommendedName>
</protein>
<dbReference type="eggNOG" id="COG4932">
    <property type="taxonomic scope" value="Bacteria"/>
</dbReference>
<dbReference type="eggNOG" id="COG2304">
    <property type="taxonomic scope" value="Bacteria"/>
</dbReference>
<accession>R2RNI0</accession>
<keyword evidence="1" id="KW-0812">Transmembrane</keyword>
<evidence type="ECO:0000313" key="5">
    <source>
        <dbReference type="Proteomes" id="UP000013783"/>
    </source>
</evidence>
<dbReference type="Proteomes" id="UP000013783">
    <property type="component" value="Unassembled WGS sequence"/>
</dbReference>
<dbReference type="RefSeq" id="WP_010741000.1">
    <property type="nucleotide sequence ID" value="NZ_KB946250.1"/>
</dbReference>
<reference evidence="3 5" key="1">
    <citation type="submission" date="2013-02" db="EMBL/GenBank/DDBJ databases">
        <title>The Genome Sequence of Enterococcus malodoratus ATCC_43197.</title>
        <authorList>
            <consortium name="The Broad Institute Genome Sequencing Platform"/>
            <consortium name="The Broad Institute Genome Sequencing Center for Infectious Disease"/>
            <person name="Earl A.M."/>
            <person name="Gilmore M.S."/>
            <person name="Lebreton F."/>
            <person name="Walker B."/>
            <person name="Young S.K."/>
            <person name="Zeng Q."/>
            <person name="Gargeya S."/>
            <person name="Fitzgerald M."/>
            <person name="Haas B."/>
            <person name="Abouelleil A."/>
            <person name="Alvarado L."/>
            <person name="Arachchi H.M."/>
            <person name="Berlin A.M."/>
            <person name="Chapman S.B."/>
            <person name="Dewar J."/>
            <person name="Goldberg J."/>
            <person name="Griggs A."/>
            <person name="Gujja S."/>
            <person name="Hansen M."/>
            <person name="Howarth C."/>
            <person name="Imamovic A."/>
            <person name="Larimer J."/>
            <person name="McCowan C."/>
            <person name="Murphy C."/>
            <person name="Neiman D."/>
            <person name="Pearson M."/>
            <person name="Priest M."/>
            <person name="Roberts A."/>
            <person name="Saif S."/>
            <person name="Shea T."/>
            <person name="Sisk P."/>
            <person name="Sykes S."/>
            <person name="Wortman J."/>
            <person name="Nusbaum C."/>
            <person name="Birren B."/>
        </authorList>
    </citation>
    <scope>NUCLEOTIDE SEQUENCE [LARGE SCALE GENOMIC DNA]</scope>
    <source>
        <strain evidence="3 5">ATCC 43197</strain>
    </source>
</reference>
<dbReference type="PROSITE" id="PS50234">
    <property type="entry name" value="VWFA"/>
    <property type="match status" value="1"/>
</dbReference>
<dbReference type="EMBL" id="AJAK01000015">
    <property type="protein sequence ID" value="EOH77529.1"/>
    <property type="molecule type" value="Genomic_DNA"/>
</dbReference>
<dbReference type="Proteomes" id="UP000014148">
    <property type="component" value="Unassembled WGS sequence"/>
</dbReference>
<dbReference type="OrthoDB" id="2056845at2"/>
<dbReference type="CDD" id="cd00222">
    <property type="entry name" value="CollagenBindB"/>
    <property type="match status" value="1"/>
</dbReference>
<dbReference type="Pfam" id="PF00092">
    <property type="entry name" value="VWA"/>
    <property type="match status" value="1"/>
</dbReference>
<dbReference type="InterPro" id="IPR041033">
    <property type="entry name" value="SpaA_PFL_dom_1"/>
</dbReference>
<dbReference type="InterPro" id="IPR036465">
    <property type="entry name" value="vWFA_dom_sf"/>
</dbReference>
<dbReference type="CDD" id="cd00198">
    <property type="entry name" value="vWFA"/>
    <property type="match status" value="1"/>
</dbReference>
<dbReference type="STRING" id="71451.RV07_GL004106"/>
<gene>
    <name evidence="4" type="ORF">I585_03254</name>
    <name evidence="3" type="ORF">UAI_02166</name>
</gene>
<evidence type="ECO:0000313" key="4">
    <source>
        <dbReference type="EMBL" id="EOT64057.1"/>
    </source>
</evidence>
<dbReference type="Gene3D" id="2.60.40.1140">
    <property type="entry name" value="Collagen-binding surface protein Cna, B-type domain"/>
    <property type="match status" value="1"/>
</dbReference>
<dbReference type="SMART" id="SM00327">
    <property type="entry name" value="VWA"/>
    <property type="match status" value="1"/>
</dbReference>
<keyword evidence="1" id="KW-1133">Transmembrane helix</keyword>
<reference evidence="4 6" key="2">
    <citation type="submission" date="2013-03" db="EMBL/GenBank/DDBJ databases">
        <title>The Genome Sequence of Enterococcus malodoratus ATCC_43197 (PacBio/Illumina hybrid assembly).</title>
        <authorList>
            <consortium name="The Broad Institute Genomics Platform"/>
            <consortium name="The Broad Institute Genome Sequencing Center for Infectious Disease"/>
            <person name="Earl A."/>
            <person name="Russ C."/>
            <person name="Gilmore M."/>
            <person name="Surin D."/>
            <person name="Walker B."/>
            <person name="Young S."/>
            <person name="Zeng Q."/>
            <person name="Gargeya S."/>
            <person name="Fitzgerald M."/>
            <person name="Haas B."/>
            <person name="Abouelleil A."/>
            <person name="Allen A.W."/>
            <person name="Alvarado L."/>
            <person name="Arachchi H.M."/>
            <person name="Berlin A.M."/>
            <person name="Chapman S.B."/>
            <person name="Gainer-Dewar J."/>
            <person name="Goldberg J."/>
            <person name="Griggs A."/>
            <person name="Gujja S."/>
            <person name="Hansen M."/>
            <person name="Howarth C."/>
            <person name="Imamovic A."/>
            <person name="Ireland A."/>
            <person name="Larimer J."/>
            <person name="McCowan C."/>
            <person name="Murphy C."/>
            <person name="Pearson M."/>
            <person name="Poon T.W."/>
            <person name="Priest M."/>
            <person name="Roberts A."/>
            <person name="Saif S."/>
            <person name="Shea T."/>
            <person name="Sisk P."/>
            <person name="Sykes S."/>
            <person name="Wortman J."/>
            <person name="Nusbaum C."/>
            <person name="Birren B."/>
        </authorList>
    </citation>
    <scope>NUCLEOTIDE SEQUENCE [LARGE SCALE GENOMIC DNA]</scope>
    <source>
        <strain evidence="4 6">ATCC 43197</strain>
    </source>
</reference>
<name>R2RNI0_9ENTE</name>
<dbReference type="InterPro" id="IPR013783">
    <property type="entry name" value="Ig-like_fold"/>
</dbReference>
<keyword evidence="1" id="KW-0472">Membrane</keyword>
<feature type="transmembrane region" description="Helical" evidence="1">
    <location>
        <begin position="1055"/>
        <end position="1076"/>
    </location>
</feature>
<evidence type="ECO:0000313" key="6">
    <source>
        <dbReference type="Proteomes" id="UP000014148"/>
    </source>
</evidence>
<feature type="domain" description="VWFA" evidence="2">
    <location>
        <begin position="320"/>
        <end position="605"/>
    </location>
</feature>
<comment type="caution">
    <text evidence="3">The sequence shown here is derived from an EMBL/GenBank/DDBJ whole genome shotgun (WGS) entry which is preliminary data.</text>
</comment>
<organism evidence="3 5">
    <name type="scientific">Enterococcus malodoratus ATCC 43197</name>
    <dbReference type="NCBI Taxonomy" id="1158601"/>
    <lineage>
        <taxon>Bacteria</taxon>
        <taxon>Bacillati</taxon>
        <taxon>Bacillota</taxon>
        <taxon>Bacilli</taxon>
        <taxon>Lactobacillales</taxon>
        <taxon>Enterococcaceae</taxon>
        <taxon>Enterococcus</taxon>
    </lineage>
</organism>
<dbReference type="InterPro" id="IPR002035">
    <property type="entry name" value="VWF_A"/>
</dbReference>
<sequence>MKRIGILMLVMVTLLSMIQATFAVMIARAETNAIQLVDEKFLNLSYRCEKLKESNQWVVNFNRQSQEEGYHQRLKIRISDEQNQTIEYSEITGMTEQDGWLTEKEFSVKKEGQLKFDLSKSIKKLNLYVQIDQQKAIKADNEHEPKIEKNILDRKEPFVLETHQAANKEITTSSEKVYIKEEVGKTTISSEKFVGPKKEKQKNNSIVTAAANRMYAALYENKVTEYNPDGGRHPKFSWQPDGQTNVINHQGGVAGKAGWDGETSWNVASDNYSKSYINYGDGDSNSNIQIRKYAQETSDPEKFKIKLNVKGNTTYKPGVDIVFLLDNSQSMESTTGLATGEALRKTNANLALQKIVDELKKNNEPAAENIRIGAEIFSDYSRYQSWGGGSDPKQTRTFKLSKNTADWDKMVSEYTKATPGGVTFTQRGLQEARDIFDASPSPDRHKLLFVLTDGAPNRSWETNDSGTQNLDMYPDQRYFTNFVKGTKGNYNGGKSLNSNTEKMTTAINPPYKNVIPSHMTTTNSTAMDLKNAGIEIHTIALKLMVHPEEPSGSRDKQIRGLYKMSTKKANATNGPNEDVASDFHFYDVSNGDDLTEYFKNWYNTIIRTVDKGVITDPLGEMVELVGEPTWSQVNNGNPQIERLDEPEISVENNRRLIKVNNINLSKNQEIQLEYTVRLKTTDSSFESGKWYQANGETFLEPTPERTTDKLEFGIPSVKFKKDDFVIPVEKVWSDKHQGTENYWEMRPEKITATLQKNDGTNWVAVESIDLDKEHNWKGNFSPVEGGTEHAYRVVESDRTNGYKQPSVNQSSFTSETLAAGGVKITNELLRGDYSFWKFMGDGTTKFDSDLPKFQVKREDGKILVENLTPDNSGKVTVNGLPIGNYIVEETYVPQGFQKMTNFTVNVTENNPPTSLLFEVNNNSGDYHVSNQLKDFSLSVEKVDMDDGQLEGATFKLTGPNYEEIKINGPVFNFTNLRPGIYTLTETDNPNGYERIREPIIFEIKVDGSVAISDHPNASGSGGINGGRNTIDLKVTNKKVKEGVLPRTGAFGIRGFFLAAGILVIAGVLLSTTSLYLNRRKN</sequence>
<dbReference type="EMBL" id="ASWA01000004">
    <property type="protein sequence ID" value="EOT64057.1"/>
    <property type="molecule type" value="Genomic_DNA"/>
</dbReference>
<dbReference type="AlphaFoldDB" id="R2RNI0"/>
<evidence type="ECO:0000259" key="2">
    <source>
        <dbReference type="PROSITE" id="PS50234"/>
    </source>
</evidence>
<dbReference type="InterPro" id="IPR008454">
    <property type="entry name" value="Collagen-bd_Cna-like_B-typ_dom"/>
</dbReference>
<dbReference type="Gene3D" id="2.60.40.2110">
    <property type="match status" value="1"/>
</dbReference>
<dbReference type="Gene3D" id="3.40.50.410">
    <property type="entry name" value="von Willebrand factor, type A domain"/>
    <property type="match status" value="1"/>
</dbReference>
<dbReference type="SUPFAM" id="SSF49478">
    <property type="entry name" value="Cna protein B-type domain"/>
    <property type="match status" value="1"/>
</dbReference>
<dbReference type="Gene3D" id="2.60.40.10">
    <property type="entry name" value="Immunoglobulins"/>
    <property type="match status" value="2"/>
</dbReference>
<keyword evidence="6" id="KW-1185">Reference proteome</keyword>
<dbReference type="Pfam" id="PF21426">
    <property type="entry name" value="GBS104-like_Ig"/>
    <property type="match status" value="1"/>
</dbReference>
<evidence type="ECO:0000256" key="1">
    <source>
        <dbReference type="SAM" id="Phobius"/>
    </source>
</evidence>
<dbReference type="SUPFAM" id="SSF53300">
    <property type="entry name" value="vWA-like"/>
    <property type="match status" value="1"/>
</dbReference>
<dbReference type="InterPro" id="IPR049319">
    <property type="entry name" value="GBS104-like_Ig"/>
</dbReference>
<dbReference type="Pfam" id="PF17802">
    <property type="entry name" value="SpaA"/>
    <property type="match status" value="2"/>
</dbReference>
<dbReference type="PATRIC" id="fig|1158601.3.peg.2138"/>
<evidence type="ECO:0000313" key="3">
    <source>
        <dbReference type="EMBL" id="EOH77529.1"/>
    </source>
</evidence>
<proteinExistence type="predicted"/>